<organism evidence="1 2">
    <name type="scientific">Acorus calamus</name>
    <name type="common">Sweet flag</name>
    <dbReference type="NCBI Taxonomy" id="4465"/>
    <lineage>
        <taxon>Eukaryota</taxon>
        <taxon>Viridiplantae</taxon>
        <taxon>Streptophyta</taxon>
        <taxon>Embryophyta</taxon>
        <taxon>Tracheophyta</taxon>
        <taxon>Spermatophyta</taxon>
        <taxon>Magnoliopsida</taxon>
        <taxon>Liliopsida</taxon>
        <taxon>Acoraceae</taxon>
        <taxon>Acorus</taxon>
    </lineage>
</organism>
<sequence>MSLQDLSQDVWWINLIMWMKDEYFNLGLLVEDSRNAPVFGEAEIFREIHNQVPREGSSSVADLPKEDSDWWLRFSVQAPGAPSGGQVPDRPLRQHGAGTTNPDYFDFDWYATLEGYAHDLLALLEELRPHQALHLCWALIFCHRWLPRFCHQA</sequence>
<accession>A0AAV9EY61</accession>
<dbReference type="Proteomes" id="UP001180020">
    <property type="component" value="Unassembled WGS sequence"/>
</dbReference>
<gene>
    <name evidence="1" type="primary">D14L</name>
    <name evidence="1" type="ORF">QJS10_CPB04g00587</name>
</gene>
<dbReference type="EMBL" id="JAUJYO010000004">
    <property type="protein sequence ID" value="KAK1318703.1"/>
    <property type="molecule type" value="Genomic_DNA"/>
</dbReference>
<reference evidence="1" key="2">
    <citation type="submission" date="2023-06" db="EMBL/GenBank/DDBJ databases">
        <authorList>
            <person name="Ma L."/>
            <person name="Liu K.-W."/>
            <person name="Li Z."/>
            <person name="Hsiao Y.-Y."/>
            <person name="Qi Y."/>
            <person name="Fu T."/>
            <person name="Tang G."/>
            <person name="Zhang D."/>
            <person name="Sun W.-H."/>
            <person name="Liu D.-K."/>
            <person name="Li Y."/>
            <person name="Chen G.-Z."/>
            <person name="Liu X.-D."/>
            <person name="Liao X.-Y."/>
            <person name="Jiang Y.-T."/>
            <person name="Yu X."/>
            <person name="Hao Y."/>
            <person name="Huang J."/>
            <person name="Zhao X.-W."/>
            <person name="Ke S."/>
            <person name="Chen Y.-Y."/>
            <person name="Wu W.-L."/>
            <person name="Hsu J.-L."/>
            <person name="Lin Y.-F."/>
            <person name="Huang M.-D."/>
            <person name="Li C.-Y."/>
            <person name="Huang L."/>
            <person name="Wang Z.-W."/>
            <person name="Zhao X."/>
            <person name="Zhong W.-Y."/>
            <person name="Peng D.-H."/>
            <person name="Ahmad S."/>
            <person name="Lan S."/>
            <person name="Zhang J.-S."/>
            <person name="Tsai W.-C."/>
            <person name="Van De Peer Y."/>
            <person name="Liu Z.-J."/>
        </authorList>
    </citation>
    <scope>NUCLEOTIDE SEQUENCE</scope>
    <source>
        <strain evidence="1">CP</strain>
        <tissue evidence="1">Leaves</tissue>
    </source>
</reference>
<reference evidence="1" key="1">
    <citation type="journal article" date="2023" name="Nat. Commun.">
        <title>Diploid and tetraploid genomes of Acorus and the evolution of monocots.</title>
        <authorList>
            <person name="Ma L."/>
            <person name="Liu K.W."/>
            <person name="Li Z."/>
            <person name="Hsiao Y.Y."/>
            <person name="Qi Y."/>
            <person name="Fu T."/>
            <person name="Tang G.D."/>
            <person name="Zhang D."/>
            <person name="Sun W.H."/>
            <person name="Liu D.K."/>
            <person name="Li Y."/>
            <person name="Chen G.Z."/>
            <person name="Liu X.D."/>
            <person name="Liao X.Y."/>
            <person name="Jiang Y.T."/>
            <person name="Yu X."/>
            <person name="Hao Y."/>
            <person name="Huang J."/>
            <person name="Zhao X.W."/>
            <person name="Ke S."/>
            <person name="Chen Y.Y."/>
            <person name="Wu W.L."/>
            <person name="Hsu J.L."/>
            <person name="Lin Y.F."/>
            <person name="Huang M.D."/>
            <person name="Li C.Y."/>
            <person name="Huang L."/>
            <person name="Wang Z.W."/>
            <person name="Zhao X."/>
            <person name="Zhong W.Y."/>
            <person name="Peng D.H."/>
            <person name="Ahmad S."/>
            <person name="Lan S."/>
            <person name="Zhang J.S."/>
            <person name="Tsai W.C."/>
            <person name="Van de Peer Y."/>
            <person name="Liu Z.J."/>
        </authorList>
    </citation>
    <scope>NUCLEOTIDE SEQUENCE</scope>
    <source>
        <strain evidence="1">CP</strain>
    </source>
</reference>
<proteinExistence type="predicted"/>
<dbReference type="AlphaFoldDB" id="A0AAV9EY61"/>
<name>A0AAV9EY61_ACOCL</name>
<evidence type="ECO:0000313" key="1">
    <source>
        <dbReference type="EMBL" id="KAK1318703.1"/>
    </source>
</evidence>
<evidence type="ECO:0000313" key="2">
    <source>
        <dbReference type="Proteomes" id="UP001180020"/>
    </source>
</evidence>
<protein>
    <submittedName>
        <fullName evidence="1">Esterase D14L</fullName>
    </submittedName>
</protein>
<comment type="caution">
    <text evidence="1">The sequence shown here is derived from an EMBL/GenBank/DDBJ whole genome shotgun (WGS) entry which is preliminary data.</text>
</comment>
<keyword evidence="2" id="KW-1185">Reference proteome</keyword>